<dbReference type="EMBL" id="JBHLXP010000003">
    <property type="protein sequence ID" value="MFC0049577.1"/>
    <property type="molecule type" value="Genomic_DNA"/>
</dbReference>
<sequence length="94" mass="10754">MSFVLILASISLVVLALVAHIKLLALAGEPQIYAEVASELQQRAHDLLVRKDHIEARANLNLAEENERWKNDLAQYMEDYEQEALARRRIHLGH</sequence>
<keyword evidence="1" id="KW-0175">Coiled coil</keyword>
<protein>
    <recommendedName>
        <fullName evidence="4">Cell division protein FtsL</fullName>
    </recommendedName>
</protein>
<reference evidence="2 3" key="1">
    <citation type="submission" date="2024-09" db="EMBL/GenBank/DDBJ databases">
        <authorList>
            <person name="Sun Q."/>
            <person name="Mori K."/>
        </authorList>
    </citation>
    <scope>NUCLEOTIDE SEQUENCE [LARGE SCALE GENOMIC DNA]</scope>
    <source>
        <strain evidence="2 3">KCTC 23315</strain>
    </source>
</reference>
<comment type="caution">
    <text evidence="2">The sequence shown here is derived from an EMBL/GenBank/DDBJ whole genome shotgun (WGS) entry which is preliminary data.</text>
</comment>
<dbReference type="RefSeq" id="WP_377245680.1">
    <property type="nucleotide sequence ID" value="NZ_JBHLXP010000003.1"/>
</dbReference>
<feature type="coiled-coil region" evidence="1">
    <location>
        <begin position="37"/>
        <end position="79"/>
    </location>
</feature>
<gene>
    <name evidence="2" type="ORF">ACFFJP_14870</name>
</gene>
<evidence type="ECO:0000313" key="3">
    <source>
        <dbReference type="Proteomes" id="UP001589813"/>
    </source>
</evidence>
<keyword evidence="3" id="KW-1185">Reference proteome</keyword>
<evidence type="ECO:0000313" key="2">
    <source>
        <dbReference type="EMBL" id="MFC0049577.1"/>
    </source>
</evidence>
<dbReference type="Proteomes" id="UP001589813">
    <property type="component" value="Unassembled WGS sequence"/>
</dbReference>
<name>A0ABV6BFC0_9GAMM</name>
<proteinExistence type="predicted"/>
<evidence type="ECO:0008006" key="4">
    <source>
        <dbReference type="Google" id="ProtNLM"/>
    </source>
</evidence>
<organism evidence="2 3">
    <name type="scientific">Rheinheimera tilapiae</name>
    <dbReference type="NCBI Taxonomy" id="875043"/>
    <lineage>
        <taxon>Bacteria</taxon>
        <taxon>Pseudomonadati</taxon>
        <taxon>Pseudomonadota</taxon>
        <taxon>Gammaproteobacteria</taxon>
        <taxon>Chromatiales</taxon>
        <taxon>Chromatiaceae</taxon>
        <taxon>Rheinheimera</taxon>
    </lineage>
</organism>
<accession>A0ABV6BFC0</accession>
<evidence type="ECO:0000256" key="1">
    <source>
        <dbReference type="SAM" id="Coils"/>
    </source>
</evidence>